<dbReference type="Proteomes" id="UP000447434">
    <property type="component" value="Chromosome 17"/>
</dbReference>
<sequence>MKKKKETEDTDYSFVYCDDCHVTGTSNGTIVGRAWSDNIHAEYDGFLYFGKYQNQGSSAQFIGHQVCKTTKCCRAKPFIQASKWLRPLQTFQNF</sequence>
<accession>A0A6A4P7I2</accession>
<evidence type="ECO:0000313" key="1">
    <source>
        <dbReference type="EMBL" id="KAE9595699.1"/>
    </source>
</evidence>
<keyword evidence="2" id="KW-1185">Reference proteome</keyword>
<proteinExistence type="predicted"/>
<reference evidence="2" key="1">
    <citation type="journal article" date="2020" name="Nat. Commun.">
        <title>Genome sequence of the cluster root forming white lupin.</title>
        <authorList>
            <person name="Hufnagel B."/>
            <person name="Marques A."/>
            <person name="Soriano A."/>
            <person name="Marques L."/>
            <person name="Divol F."/>
            <person name="Doumas P."/>
            <person name="Sallet E."/>
            <person name="Mancinotti D."/>
            <person name="Carrere S."/>
            <person name="Marande W."/>
            <person name="Arribat S."/>
            <person name="Keller J."/>
            <person name="Huneau C."/>
            <person name="Blein T."/>
            <person name="Aime D."/>
            <person name="Laguerre M."/>
            <person name="Taylor J."/>
            <person name="Schubert V."/>
            <person name="Nelson M."/>
            <person name="Geu-Flores F."/>
            <person name="Crespi M."/>
            <person name="Gallardo-Guerrero K."/>
            <person name="Delaux P.-M."/>
            <person name="Salse J."/>
            <person name="Berges H."/>
            <person name="Guyot R."/>
            <person name="Gouzy J."/>
            <person name="Peret B."/>
        </authorList>
    </citation>
    <scope>NUCLEOTIDE SEQUENCE [LARGE SCALE GENOMIC DNA]</scope>
    <source>
        <strain evidence="2">cv. Amiga</strain>
    </source>
</reference>
<name>A0A6A4P7I2_LUPAL</name>
<dbReference type="EMBL" id="WOCE01000017">
    <property type="protein sequence ID" value="KAE9595699.1"/>
    <property type="molecule type" value="Genomic_DNA"/>
</dbReference>
<comment type="caution">
    <text evidence="1">The sequence shown here is derived from an EMBL/GenBank/DDBJ whole genome shotgun (WGS) entry which is preliminary data.</text>
</comment>
<organism evidence="1 2">
    <name type="scientific">Lupinus albus</name>
    <name type="common">White lupine</name>
    <name type="synonym">Lupinus termis</name>
    <dbReference type="NCBI Taxonomy" id="3870"/>
    <lineage>
        <taxon>Eukaryota</taxon>
        <taxon>Viridiplantae</taxon>
        <taxon>Streptophyta</taxon>
        <taxon>Embryophyta</taxon>
        <taxon>Tracheophyta</taxon>
        <taxon>Spermatophyta</taxon>
        <taxon>Magnoliopsida</taxon>
        <taxon>eudicotyledons</taxon>
        <taxon>Gunneridae</taxon>
        <taxon>Pentapetalae</taxon>
        <taxon>rosids</taxon>
        <taxon>fabids</taxon>
        <taxon>Fabales</taxon>
        <taxon>Fabaceae</taxon>
        <taxon>Papilionoideae</taxon>
        <taxon>50 kb inversion clade</taxon>
        <taxon>genistoids sensu lato</taxon>
        <taxon>core genistoids</taxon>
        <taxon>Genisteae</taxon>
        <taxon>Lupinus</taxon>
    </lineage>
</organism>
<protein>
    <submittedName>
        <fullName evidence="1">Uncharacterized protein</fullName>
    </submittedName>
</protein>
<gene>
    <name evidence="1" type="ORF">Lalb_Chr17g0341541</name>
</gene>
<dbReference type="AlphaFoldDB" id="A0A6A4P7I2"/>
<evidence type="ECO:0000313" key="2">
    <source>
        <dbReference type="Proteomes" id="UP000447434"/>
    </source>
</evidence>
<dbReference type="OrthoDB" id="2019149at2759"/>